<comment type="caution">
    <text evidence="2">The sequence shown here is derived from an EMBL/GenBank/DDBJ whole genome shotgun (WGS) entry which is preliminary data.</text>
</comment>
<reference evidence="2" key="1">
    <citation type="journal article" date="2021" name="Nat. Commun.">
        <title>Genetic determinants of endophytism in the Arabidopsis root mycobiome.</title>
        <authorList>
            <person name="Mesny F."/>
            <person name="Miyauchi S."/>
            <person name="Thiergart T."/>
            <person name="Pickel B."/>
            <person name="Atanasova L."/>
            <person name="Karlsson M."/>
            <person name="Huettel B."/>
            <person name="Barry K.W."/>
            <person name="Haridas S."/>
            <person name="Chen C."/>
            <person name="Bauer D."/>
            <person name="Andreopoulos W."/>
            <person name="Pangilinan J."/>
            <person name="LaButti K."/>
            <person name="Riley R."/>
            <person name="Lipzen A."/>
            <person name="Clum A."/>
            <person name="Drula E."/>
            <person name="Henrissat B."/>
            <person name="Kohler A."/>
            <person name="Grigoriev I.V."/>
            <person name="Martin F.M."/>
            <person name="Hacquard S."/>
        </authorList>
    </citation>
    <scope>NUCLEOTIDE SEQUENCE</scope>
    <source>
        <strain evidence="2">MPI-CAGE-AT-0147</strain>
    </source>
</reference>
<feature type="non-terminal residue" evidence="2">
    <location>
        <position position="1"/>
    </location>
</feature>
<gene>
    <name evidence="2" type="ORF">EDB81DRAFT_661048</name>
</gene>
<dbReference type="OrthoDB" id="5125733at2759"/>
<name>A0A9P9E5Z2_9HYPO</name>
<dbReference type="EMBL" id="JAGMUV010000017">
    <property type="protein sequence ID" value="KAH7131264.1"/>
    <property type="molecule type" value="Genomic_DNA"/>
</dbReference>
<evidence type="ECO:0000313" key="3">
    <source>
        <dbReference type="Proteomes" id="UP000738349"/>
    </source>
</evidence>
<dbReference type="PANTHER" id="PTHR33112">
    <property type="entry name" value="DOMAIN PROTEIN, PUTATIVE-RELATED"/>
    <property type="match status" value="1"/>
</dbReference>
<dbReference type="InterPro" id="IPR010730">
    <property type="entry name" value="HET"/>
</dbReference>
<accession>A0A9P9E5Z2</accession>
<organism evidence="2 3">
    <name type="scientific">Dactylonectria macrodidyma</name>
    <dbReference type="NCBI Taxonomy" id="307937"/>
    <lineage>
        <taxon>Eukaryota</taxon>
        <taxon>Fungi</taxon>
        <taxon>Dikarya</taxon>
        <taxon>Ascomycota</taxon>
        <taxon>Pezizomycotina</taxon>
        <taxon>Sordariomycetes</taxon>
        <taxon>Hypocreomycetidae</taxon>
        <taxon>Hypocreales</taxon>
        <taxon>Nectriaceae</taxon>
        <taxon>Dactylonectria</taxon>
    </lineage>
</organism>
<keyword evidence="3" id="KW-1185">Reference proteome</keyword>
<feature type="domain" description="Heterokaryon incompatibility" evidence="1">
    <location>
        <begin position="5"/>
        <end position="59"/>
    </location>
</feature>
<dbReference type="Proteomes" id="UP000738349">
    <property type="component" value="Unassembled WGS sequence"/>
</dbReference>
<protein>
    <recommendedName>
        <fullName evidence="1">Heterokaryon incompatibility domain-containing protein</fullName>
    </recommendedName>
</protein>
<evidence type="ECO:0000313" key="2">
    <source>
        <dbReference type="EMBL" id="KAH7131264.1"/>
    </source>
</evidence>
<dbReference type="AlphaFoldDB" id="A0A9P9E5Z2"/>
<dbReference type="PANTHER" id="PTHR33112:SF10">
    <property type="entry name" value="TOL"/>
    <property type="match status" value="1"/>
</dbReference>
<dbReference type="Pfam" id="PF06985">
    <property type="entry name" value="HET"/>
    <property type="match status" value="1"/>
</dbReference>
<sequence length="68" mass="7885">EVFFIARHFGDRYVWIDCFCIIENPRDDWEAEVPMMRYIYTNAACGIAASASDCPYGGLFQKRLMGPR</sequence>
<evidence type="ECO:0000259" key="1">
    <source>
        <dbReference type="Pfam" id="PF06985"/>
    </source>
</evidence>
<proteinExistence type="predicted"/>